<dbReference type="Proteomes" id="UP000033423">
    <property type="component" value="Unassembled WGS sequence"/>
</dbReference>
<accession>A0A0F3GLB0</accession>
<dbReference type="EMBL" id="LACI01002212">
    <property type="protein sequence ID" value="KJU82676.1"/>
    <property type="molecule type" value="Genomic_DNA"/>
</dbReference>
<protein>
    <submittedName>
        <fullName evidence="1">Uncharacterized protein</fullName>
    </submittedName>
</protein>
<organism evidence="1 2">
    <name type="scientific">Candidatus Magnetobacterium bavaricum</name>
    <dbReference type="NCBI Taxonomy" id="29290"/>
    <lineage>
        <taxon>Bacteria</taxon>
        <taxon>Pseudomonadati</taxon>
        <taxon>Nitrospirota</taxon>
        <taxon>Thermodesulfovibrionia</taxon>
        <taxon>Thermodesulfovibrionales</taxon>
        <taxon>Candidatus Magnetobacteriaceae</taxon>
        <taxon>Candidatus Magnetobacterium</taxon>
    </lineage>
</organism>
<evidence type="ECO:0000313" key="1">
    <source>
        <dbReference type="EMBL" id="KJU82676.1"/>
    </source>
</evidence>
<dbReference type="AlphaFoldDB" id="A0A0F3GLB0"/>
<gene>
    <name evidence="1" type="ORF">MBAV_005130</name>
</gene>
<keyword evidence="2" id="KW-1185">Reference proteome</keyword>
<proteinExistence type="predicted"/>
<sequence length="61" mass="6924">MLCGCLCYDFNGDTFGGKLKGFDFAEFLLLPPILQFLNCTGKCTARQMQVKRYGLTYQDTQ</sequence>
<comment type="caution">
    <text evidence="1">The sequence shown here is derived from an EMBL/GenBank/DDBJ whole genome shotgun (WGS) entry which is preliminary data.</text>
</comment>
<evidence type="ECO:0000313" key="2">
    <source>
        <dbReference type="Proteomes" id="UP000033423"/>
    </source>
</evidence>
<reference evidence="1 2" key="1">
    <citation type="submission" date="2015-02" db="EMBL/GenBank/DDBJ databases">
        <title>Single-cell genomics of uncultivated deep-branching MTB reveals a conserved set of magnetosome genes.</title>
        <authorList>
            <person name="Kolinko S."/>
            <person name="Richter M."/>
            <person name="Glockner F.O."/>
            <person name="Brachmann A."/>
            <person name="Schuler D."/>
        </authorList>
    </citation>
    <scope>NUCLEOTIDE SEQUENCE [LARGE SCALE GENOMIC DNA]</scope>
    <source>
        <strain evidence="1">TM-1</strain>
    </source>
</reference>
<name>A0A0F3GLB0_9BACT</name>